<dbReference type="AlphaFoldDB" id="A0ABD5RPS1"/>
<proteinExistence type="predicted"/>
<evidence type="ECO:0000313" key="1">
    <source>
        <dbReference type="EMBL" id="MFC5972545.1"/>
    </source>
</evidence>
<dbReference type="EMBL" id="JBHSQH010000001">
    <property type="protein sequence ID" value="MFC5972545.1"/>
    <property type="molecule type" value="Genomic_DNA"/>
</dbReference>
<organism evidence="1 2">
    <name type="scientific">Halomarina salina</name>
    <dbReference type="NCBI Taxonomy" id="1872699"/>
    <lineage>
        <taxon>Archaea</taxon>
        <taxon>Methanobacteriati</taxon>
        <taxon>Methanobacteriota</taxon>
        <taxon>Stenosarchaea group</taxon>
        <taxon>Halobacteria</taxon>
        <taxon>Halobacteriales</taxon>
        <taxon>Natronomonadaceae</taxon>
        <taxon>Halomarina</taxon>
    </lineage>
</organism>
<keyword evidence="2" id="KW-1185">Reference proteome</keyword>
<gene>
    <name evidence="1" type="ORF">ACFPYI_14490</name>
</gene>
<reference evidence="1 2" key="1">
    <citation type="journal article" date="2019" name="Int. J. Syst. Evol. Microbiol.">
        <title>The Global Catalogue of Microorganisms (GCM) 10K type strain sequencing project: providing services to taxonomists for standard genome sequencing and annotation.</title>
        <authorList>
            <consortium name="The Broad Institute Genomics Platform"/>
            <consortium name="The Broad Institute Genome Sequencing Center for Infectious Disease"/>
            <person name="Wu L."/>
            <person name="Ma J."/>
        </authorList>
    </citation>
    <scope>NUCLEOTIDE SEQUENCE [LARGE SCALE GENOMIC DNA]</scope>
    <source>
        <strain evidence="1 2">CGMCC 1.12543</strain>
    </source>
</reference>
<dbReference type="SUPFAM" id="SSF110296">
    <property type="entry name" value="Oligoxyloglucan reducing end-specific cellobiohydrolase"/>
    <property type="match status" value="2"/>
</dbReference>
<evidence type="ECO:0008006" key="3">
    <source>
        <dbReference type="Google" id="ProtNLM"/>
    </source>
</evidence>
<dbReference type="InterPro" id="IPR006311">
    <property type="entry name" value="TAT_signal"/>
</dbReference>
<dbReference type="PROSITE" id="PS00018">
    <property type="entry name" value="EF_HAND_1"/>
    <property type="match status" value="1"/>
</dbReference>
<comment type="caution">
    <text evidence="1">The sequence shown here is derived from an EMBL/GenBank/DDBJ whole genome shotgun (WGS) entry which is preliminary data.</text>
</comment>
<dbReference type="Proteomes" id="UP001596099">
    <property type="component" value="Unassembled WGS sequence"/>
</dbReference>
<dbReference type="PROSITE" id="PS51318">
    <property type="entry name" value="TAT"/>
    <property type="match status" value="1"/>
</dbReference>
<evidence type="ECO:0000313" key="2">
    <source>
        <dbReference type="Proteomes" id="UP001596099"/>
    </source>
</evidence>
<sequence length="803" mass="82740">MTRKKRHGRRTFLKLAGAGVAAASVGAGSGAAFAAPGETQNGWTEYESPTSKTLMGVVQTVEGPYAVGGAGDVLARRPDGWELVLDRGPTVQSNGLRAVAVTNDGRNIWFSGGSGVVGQYDVVDERLTDYSAPGGKTSTWEGVAVTGAAGSETVHLTNGSGEYLKGTKNAEGGVDWDDAIKPGGGSTATAVAFLDASTGYICDTNGKVYETTDGGDSWAEIGIGSGGAGVALYDVAPVAPDLLFVSGGNGYVYRYDGTRWTPEKPGANAIYSVDHDGTDGLAAGSGGVVYEYGTAGWTQVQTPTTKALRGVALDTTGQFPDAAVGSSGSVVERGEYTKPLPNSIAITTSASEETGYRLAVDGAVETGDDVESGDSLTSNLGTPDVVTGTVGGTDASDTYAYSGEILDFEITSGTPANVDLTVNGTPTEIRELRDRPWRVVESPTGQTLNAVVQATEGPYAVGAGGNVLARRPDGWAFVVEYGPLARSNTLTCAGVSDDGRDVWFAGGSGVIGQYDTVDETLTNYSQPMGKTSTWEGIAVTGTTDDDVVHLVNGSGEYLRGTRQSSGAMQWSDVVKPGGGSSAKGISFLNRSTGYIVDTNSKVYETTDGGDSWSTIGIPGGSAGLYDVDAQAEDRIVVTAGDGTLYRYNGAVWTKLYAGGKALYGVDLQGDTGYAVGSSGAIYQLRDGGWQPDDSPTSKGLRSVALSGSETIPDAAVGASGTIVERRGYVAALPGFDAAPTDPDGDGHYEDLTGDGSFGQADVQALYDLLDDPNVSVNTPVYDFNGDGTVDVTDVQKLNSWLDQ</sequence>
<dbReference type="InterPro" id="IPR018247">
    <property type="entry name" value="EF_Hand_1_Ca_BS"/>
</dbReference>
<protein>
    <recommendedName>
        <fullName evidence="3">Dockerin domain-containing protein</fullName>
    </recommendedName>
</protein>
<name>A0ABD5RPS1_9EURY</name>
<dbReference type="InterPro" id="IPR036439">
    <property type="entry name" value="Dockerin_dom_sf"/>
</dbReference>
<accession>A0ABD5RPS1</accession>
<dbReference type="SUPFAM" id="SSF63446">
    <property type="entry name" value="Type I dockerin domain"/>
    <property type="match status" value="1"/>
</dbReference>
<dbReference type="RefSeq" id="WP_247416009.1">
    <property type="nucleotide sequence ID" value="NZ_JALLGW010000001.1"/>
</dbReference>